<dbReference type="InterPro" id="IPR002048">
    <property type="entry name" value="EF_hand_dom"/>
</dbReference>
<evidence type="ECO:0000256" key="4">
    <source>
        <dbReference type="ARBA" id="ARBA00022842"/>
    </source>
</evidence>
<dbReference type="InterPro" id="IPR051433">
    <property type="entry name" value="CIBP"/>
</dbReference>
<dbReference type="PANTHER" id="PTHR45791:SF1">
    <property type="entry name" value="CALCIUM AND INTEGRIN BINDING FAMILY MEMBER 1"/>
    <property type="match status" value="1"/>
</dbReference>
<dbReference type="EMBL" id="BMAO01009806">
    <property type="protein sequence ID" value="GFR33425.1"/>
    <property type="molecule type" value="Genomic_DNA"/>
</dbReference>
<evidence type="ECO:0000256" key="3">
    <source>
        <dbReference type="ARBA" id="ARBA00022837"/>
    </source>
</evidence>
<protein>
    <submittedName>
        <fullName evidence="6">Calcium and integrin-binding protein 1</fullName>
    </submittedName>
</protein>
<feature type="domain" description="EF-hand" evidence="5">
    <location>
        <begin position="103"/>
        <end position="138"/>
    </location>
</feature>
<dbReference type="SUPFAM" id="SSF47473">
    <property type="entry name" value="EF-hand"/>
    <property type="match status" value="1"/>
</dbReference>
<dbReference type="FunFam" id="1.10.238.10:FF:000035">
    <property type="entry name" value="Calcium and integrin-binding family member 2"/>
    <property type="match status" value="1"/>
</dbReference>
<keyword evidence="6" id="KW-0401">Integrin</keyword>
<dbReference type="PROSITE" id="PS00018">
    <property type="entry name" value="EF_HAND_1"/>
    <property type="match status" value="2"/>
</dbReference>
<name>A0A8X6I396_TRICU</name>
<proteinExistence type="predicted"/>
<keyword evidence="1" id="KW-0479">Metal-binding</keyword>
<dbReference type="GO" id="GO:0005509">
    <property type="term" value="F:calcium ion binding"/>
    <property type="evidence" value="ECO:0007669"/>
    <property type="project" value="InterPro"/>
</dbReference>
<dbReference type="PROSITE" id="PS50222">
    <property type="entry name" value="EF_HAND_2"/>
    <property type="match status" value="2"/>
</dbReference>
<dbReference type="InterPro" id="IPR011992">
    <property type="entry name" value="EF-hand-dom_pair"/>
</dbReference>
<comment type="caution">
    <text evidence="6">The sequence shown here is derived from an EMBL/GenBank/DDBJ whole genome shotgun (WGS) entry which is preliminary data.</text>
</comment>
<gene>
    <name evidence="6" type="primary">CIB1</name>
    <name evidence="6" type="ORF">TNCT_163581</name>
</gene>
<dbReference type="SMART" id="SM00054">
    <property type="entry name" value="EFh"/>
    <property type="match status" value="2"/>
</dbReference>
<dbReference type="Pfam" id="PF13499">
    <property type="entry name" value="EF-hand_7"/>
    <property type="match status" value="1"/>
</dbReference>
<dbReference type="PANTHER" id="PTHR45791">
    <property type="entry name" value="CALCIUM AND INTEGRIN BINDING FAMILY MEMBER 2"/>
    <property type="match status" value="1"/>
</dbReference>
<keyword evidence="3" id="KW-0106">Calcium</keyword>
<keyword evidence="4" id="KW-0460">Magnesium</keyword>
<evidence type="ECO:0000313" key="7">
    <source>
        <dbReference type="Proteomes" id="UP000887116"/>
    </source>
</evidence>
<dbReference type="Gene3D" id="1.10.238.10">
    <property type="entry name" value="EF-hand"/>
    <property type="match status" value="2"/>
</dbReference>
<evidence type="ECO:0000313" key="6">
    <source>
        <dbReference type="EMBL" id="GFR33425.1"/>
    </source>
</evidence>
<dbReference type="InterPro" id="IPR018247">
    <property type="entry name" value="EF_Hand_1_Ca_BS"/>
</dbReference>
<evidence type="ECO:0000256" key="2">
    <source>
        <dbReference type="ARBA" id="ARBA00022737"/>
    </source>
</evidence>
<dbReference type="GO" id="GO:0007229">
    <property type="term" value="P:integrin-mediated signaling pathway"/>
    <property type="evidence" value="ECO:0007669"/>
    <property type="project" value="UniProtKB-KW"/>
</dbReference>
<keyword evidence="2" id="KW-0677">Repeat</keyword>
<dbReference type="AlphaFoldDB" id="A0A8X6I396"/>
<organism evidence="6 7">
    <name type="scientific">Trichonephila clavata</name>
    <name type="common">Joro spider</name>
    <name type="synonym">Nephila clavata</name>
    <dbReference type="NCBI Taxonomy" id="2740835"/>
    <lineage>
        <taxon>Eukaryota</taxon>
        <taxon>Metazoa</taxon>
        <taxon>Ecdysozoa</taxon>
        <taxon>Arthropoda</taxon>
        <taxon>Chelicerata</taxon>
        <taxon>Arachnida</taxon>
        <taxon>Araneae</taxon>
        <taxon>Araneomorphae</taxon>
        <taxon>Entelegynae</taxon>
        <taxon>Araneoidea</taxon>
        <taxon>Nephilidae</taxon>
        <taxon>Trichonephila</taxon>
    </lineage>
</organism>
<keyword evidence="7" id="KW-1185">Reference proteome</keyword>
<reference evidence="6" key="1">
    <citation type="submission" date="2020-07" db="EMBL/GenBank/DDBJ databases">
        <title>Multicomponent nature underlies the extraordinary mechanical properties of spider dragline silk.</title>
        <authorList>
            <person name="Kono N."/>
            <person name="Nakamura H."/>
            <person name="Mori M."/>
            <person name="Yoshida Y."/>
            <person name="Ohtoshi R."/>
            <person name="Malay A.D."/>
            <person name="Moran D.A.P."/>
            <person name="Tomita M."/>
            <person name="Numata K."/>
            <person name="Arakawa K."/>
        </authorList>
    </citation>
    <scope>NUCLEOTIDE SEQUENCE</scope>
</reference>
<dbReference type="GO" id="GO:0000287">
    <property type="term" value="F:magnesium ion binding"/>
    <property type="evidence" value="ECO:0007669"/>
    <property type="project" value="TreeGrafter"/>
</dbReference>
<dbReference type="CDD" id="cd00051">
    <property type="entry name" value="EFh"/>
    <property type="match status" value="1"/>
</dbReference>
<dbReference type="OrthoDB" id="114727at2759"/>
<evidence type="ECO:0000256" key="1">
    <source>
        <dbReference type="ARBA" id="ARBA00022723"/>
    </source>
</evidence>
<evidence type="ECO:0000259" key="5">
    <source>
        <dbReference type="PROSITE" id="PS50222"/>
    </source>
</evidence>
<sequence>MGNAKSQLTKSELQYYKELTYLTEREIQYAFKRFKNLHPRLLNKDKFARIPIEIIKRMPEFQFLLQNNPFTDRICYIFSSDNDDRWSFEDFLDMVSVFSEGTPPEKKAEYAFCIYDFDGDGFLSKDDLSKLISSLTGGEILDEQDVADIVNKTMEEADIDKDGMLSPAEFKHVLMKCPDFSRSFTIRI</sequence>
<accession>A0A8X6I396</accession>
<feature type="domain" description="EF-hand" evidence="5">
    <location>
        <begin position="145"/>
        <end position="180"/>
    </location>
</feature>
<dbReference type="Proteomes" id="UP000887116">
    <property type="component" value="Unassembled WGS sequence"/>
</dbReference>